<gene>
    <name evidence="13" type="primary">LOC121402945</name>
</gene>
<feature type="region of interest" description="Disordered" evidence="9">
    <location>
        <begin position="1542"/>
        <end position="1598"/>
    </location>
</feature>
<keyword evidence="12" id="KW-1185">Reference proteome</keyword>
<evidence type="ECO:0000313" key="13">
    <source>
        <dbReference type="RefSeq" id="XP_041445888.1"/>
    </source>
</evidence>
<feature type="compositionally biased region" description="Low complexity" evidence="9">
    <location>
        <begin position="1942"/>
        <end position="2001"/>
    </location>
</feature>
<dbReference type="Gene3D" id="2.10.25.10">
    <property type="entry name" value="Laminin"/>
    <property type="match status" value="4"/>
</dbReference>
<comment type="caution">
    <text evidence="8">Lacks conserved residue(s) required for the propagation of feature annotation.</text>
</comment>
<dbReference type="PANTHER" id="PTHR11339">
    <property type="entry name" value="EXTRACELLULAR MATRIX GLYCOPROTEIN RELATED"/>
    <property type="match status" value="1"/>
</dbReference>
<name>A0A8J1MX59_XENLA</name>
<dbReference type="SMART" id="SM00216">
    <property type="entry name" value="VWD"/>
    <property type="match status" value="4"/>
</dbReference>
<dbReference type="SMART" id="SM00041">
    <property type="entry name" value="CT"/>
    <property type="match status" value="1"/>
</dbReference>
<sequence>MKRLGVRYINTAHNNKVCSTWGNFNFKNFDGDVFHFPGTCNYVFSSHCKSDYEDFNIQIQRTLINSMPVISKIIMRINGVVVQVIEKIVLVDRKVVQLPYSGSGVQIEKRGVYYQVSSKTDLVLMWNDDDNSVLLELDKKYSNQTCGLCGDYNGISIHNEFINNGVFITEAQFGNLQRLDGPTEQCPDVLPLPKSNCTDFENNCENTLMGSSFANCHLLVDVDPYIEACVQDLCRCDSSVAFLCMCNTFAEYSRQCAHAGGQPSNWRTKDFCPQKCPFNMEYQECVSPCTDTCTIPERALFCDEHCLEGCYCPKGTVFDDINNSGCISVDMCPCTIRGEAYASEASYSTPCLACVCSSGKWNCKDLPCPSTCSLEGGSHMTTYDQTHYRIHGDCNYILTKICSGGEFTVVAELRKCGLSESETCLKSIMILLDGGETNVLIKPGGGVYVNSVYTQLPVSTARVTIFRPTSFYIIVHMLKGIQVVIQLIPLMQVYVVLDPIFKTKTCGLCGNFNDKQSDDFQAINGVIEGTGASFANTWKTQADCPNIKNVYEDPCSLSVENEQYALQWCGLITDPNGPFAACHSQVNPQMFQKNCMFDTCNCEKSEDCMCASLSSYSRTCVTKGVKLTGWQANTPCSKYTKYCPESLNYTFSMSTCQPTCRSRFEPDITCSIKFTPVDGCSCTKGFYMDDSGKCVPEAACPCYYKGSIIPSGEVVQDKGMQCFCAQGELSCLGASEPECIAPMVYLDCKNATENTEGAECQKSCQTLDMECYRTKCVSGCVCPDGLLSDGEGGCIKEELCPCVHNEATYQPGENITFKCNTCTCKNRIWHCTDKPCLGTCVVYGDGHYITFDGKQYTFNGDCEYILAQDHGSDMETKASFRVITENIPCGTTGTTCSKAVKVFLEGFEIILTDEQFEVVKREPGAKLPYMLYTGIYIVIMSDHGLILLWDKKTSIFIKLSREFEGKVYGQCGNYDGNGNNDFTTRSFSVVGDPVEFGNSWKLNPKCPDVKPTRDPCSTNPYRKSWAQRKCSIINSKTFSDCHFQVDPSQYYDTCVTDACACDSGGDCECMCTAIAAYALACSEAGICVSWRTPHICPLFCDYYNSEGEYEWHYKPCGHSCLKTCRNPTGKCLYDLPGLEGCYPNCPAEKPFLNEDTMDCVAQCGCYDDEGNYFSQGSLVPTKENCQTCVCSTSSLTECKYDKTVCFCLYNSTKYSYNDVIYITMDNTGGCLSVICKENGTILRDTSCSTTVATTTLTTNTVTTTTPTKKPTVSTVCVQKHCEWSQWFDESYPKAGPQNGDFETFQRITDNGHSICNNPEAIECRAKIFPDTPINELQQNIHCNASYGLICYNKDQLPPICYNYEIRVRCCVRQCPPPTTTTPFTETSTKSTTQATNLTTSTTETTTQTITETPTKTPTTTTLTLPTAFTTPTTEITTTPETTIPTTMEPTTEPTTTVLFTTTTDKDTTPTTSTTETTTTTATITPTVTTVTQPKTSFTTPTTEITTTTETTGITTMTKTTSQATTEPTTTILFTTATEAENISTTSTAKTPSITPTIKETTNTTTEPTTSFTIPTTEITTTPKTTEITTTTKTSIPTTMEPTNTVLFTTITEAETTPTTTPGTTTFETAIPFTTPTTEITTPTTTITTETTTDTTVTTNITETTIPTITEPTATTTRETATTTIETTMLTTTETVTTNITPGTTTFESTIPFTTPRTETLTTTITTESTDTTETTATTKETTISATTEPTTEFSTTTSRALTTIETTVPTTSTKYITITTTETPVATPTTTEITTQSITSTTEPITTVPFTNATGSTHQVTTETPSSTLTTEEATTTAAITTTVTTNPLTTSTVITTTTDSTIPITTESRATTPFKTTTKVTKTPSATEITTSTKTATPIDTTETWTLFTTTQKITKAPTTTEATTITTTAEITFLTATESTTPTPTAMTKPTTTNPTTTTDAPATPTTESTTRATESTNATTTETTPTTTVSNSTVSMPPAGCQPDKKPNESWKTGNCTTATCHGNNVISYDLVKCPEVKELTCTNGFLPIKVYSQDGCCFYYECQCVCSGWGDPHYVTFDGIYYTFLENCTYVLVQQITPKYDNFRVLIDNYFCSTEDGLSCPQSIIIYYKNNEVLLTHLMFERNMKTMIRFNDNWVTTLGFTTDGITVTSAGINMVVEIPEIGAYISLSGMNFVVKLPYSKFGYNTEGQCGTCSNNQSDECRLPSGKILQDCSQMADHWKVNVPEKPYCNLPPPPVPPTVPPSVPPTCLPSPLCDVILSKVFAECHIIILPKPYHDGCIYDACRVGNESVECASLEVYASLCSSIGVCVDWRANTDGHCPYMCPAGMVYNACGPLHPKTCEQRDLNNDNDYVTEGCYCPKGTLLSDSFSGICVCDSCEALPFGCLVHKENKNITNGTCESEQPVEMSYCEGSCSTKSMYSADTNSMVHECSCCQEMKTSQRQVELICKNKTKSVFSFIYVEECGCTRTECQDNTQQ</sequence>
<keyword evidence="7" id="KW-0325">Glycoprotein</keyword>
<dbReference type="InterPro" id="IPR002919">
    <property type="entry name" value="TIL_dom"/>
</dbReference>
<dbReference type="SUPFAM" id="SSF57567">
    <property type="entry name" value="Serine protease inhibitors"/>
    <property type="match status" value="4"/>
</dbReference>
<dbReference type="SMART" id="SM00215">
    <property type="entry name" value="VWC_out"/>
    <property type="match status" value="2"/>
</dbReference>
<dbReference type="Proteomes" id="UP000186698">
    <property type="component" value="Chromosome 4L"/>
</dbReference>
<keyword evidence="3" id="KW-0732">Signal</keyword>
<comment type="subcellular location">
    <subcellularLocation>
        <location evidence="1">Secreted</location>
    </subcellularLocation>
</comment>
<reference evidence="13" key="1">
    <citation type="submission" date="2025-08" db="UniProtKB">
        <authorList>
            <consortium name="RefSeq"/>
        </authorList>
    </citation>
    <scope>IDENTIFICATION</scope>
    <source>
        <strain evidence="13">J_2021</strain>
        <tissue evidence="13">Erythrocytes</tissue>
    </source>
</reference>
<evidence type="ECO:0000256" key="4">
    <source>
        <dbReference type="ARBA" id="ARBA00022737"/>
    </source>
</evidence>
<dbReference type="InterPro" id="IPR014853">
    <property type="entry name" value="VWF/SSPO/ZAN-like_Cys-rich_dom"/>
</dbReference>
<dbReference type="GO" id="GO:0005201">
    <property type="term" value="F:extracellular matrix structural constituent"/>
    <property type="evidence" value="ECO:0000318"/>
    <property type="project" value="GO_Central"/>
</dbReference>
<dbReference type="FunFam" id="2.10.25.10:FF:000414">
    <property type="entry name" value="von Willebrand factor"/>
    <property type="match status" value="1"/>
</dbReference>
<dbReference type="GO" id="GO:0031012">
    <property type="term" value="C:extracellular matrix"/>
    <property type="evidence" value="ECO:0000318"/>
    <property type="project" value="GO_Central"/>
</dbReference>
<dbReference type="Pfam" id="PF13330">
    <property type="entry name" value="Mucin2_WxxW"/>
    <property type="match status" value="1"/>
</dbReference>
<organism evidence="12 13">
    <name type="scientific">Xenopus laevis</name>
    <name type="common">African clawed frog</name>
    <dbReference type="NCBI Taxonomy" id="8355"/>
    <lineage>
        <taxon>Eukaryota</taxon>
        <taxon>Metazoa</taxon>
        <taxon>Chordata</taxon>
        <taxon>Craniata</taxon>
        <taxon>Vertebrata</taxon>
        <taxon>Euteleostomi</taxon>
        <taxon>Amphibia</taxon>
        <taxon>Batrachia</taxon>
        <taxon>Anura</taxon>
        <taxon>Pipoidea</taxon>
        <taxon>Pipidae</taxon>
        <taxon>Xenopodinae</taxon>
        <taxon>Xenopus</taxon>
        <taxon>Xenopus</taxon>
    </lineage>
</organism>
<dbReference type="PANTHER" id="PTHR11339:SF408">
    <property type="entry name" value="MUCIN-5B"/>
    <property type="match status" value="1"/>
</dbReference>
<accession>A0A8J1MX59</accession>
<evidence type="ECO:0000256" key="3">
    <source>
        <dbReference type="ARBA" id="ARBA00022729"/>
    </source>
</evidence>
<dbReference type="GO" id="GO:0005615">
    <property type="term" value="C:extracellular space"/>
    <property type="evidence" value="ECO:0000318"/>
    <property type="project" value="GO_Central"/>
</dbReference>
<keyword evidence="4" id="KW-0677">Repeat</keyword>
<dbReference type="SMART" id="SM00832">
    <property type="entry name" value="C8"/>
    <property type="match status" value="4"/>
</dbReference>
<dbReference type="InterPro" id="IPR025155">
    <property type="entry name" value="WxxW_domain"/>
</dbReference>
<evidence type="ECO:0000256" key="5">
    <source>
        <dbReference type="ARBA" id="ARBA00023008"/>
    </source>
</evidence>
<evidence type="ECO:0000256" key="9">
    <source>
        <dbReference type="SAM" id="MobiDB-lite"/>
    </source>
</evidence>
<feature type="region of interest" description="Disordered" evidence="9">
    <location>
        <begin position="1380"/>
        <end position="1424"/>
    </location>
</feature>
<feature type="domain" description="VWFD" evidence="11">
    <location>
        <begin position="370"/>
        <end position="545"/>
    </location>
</feature>
<dbReference type="InterPro" id="IPR058753">
    <property type="entry name" value="TIL_OTOGL_Mucin"/>
</dbReference>
<dbReference type="FunFam" id="2.10.25.10:FF:000674">
    <property type="entry name" value="Mucin-2"/>
    <property type="match status" value="1"/>
</dbReference>
<feature type="domain" description="CTCK" evidence="10">
    <location>
        <begin position="2400"/>
        <end position="2494"/>
    </location>
</feature>
<feature type="domain" description="VWFD" evidence="11">
    <location>
        <begin position="16"/>
        <end position="187"/>
    </location>
</feature>
<evidence type="ECO:0000256" key="2">
    <source>
        <dbReference type="ARBA" id="ARBA00022525"/>
    </source>
</evidence>
<evidence type="ECO:0000256" key="1">
    <source>
        <dbReference type="ARBA" id="ARBA00004613"/>
    </source>
</evidence>
<dbReference type="PROSITE" id="PS51233">
    <property type="entry name" value="VWFD"/>
    <property type="match status" value="4"/>
</dbReference>
<feature type="disulfide bond" evidence="8">
    <location>
        <begin position="2421"/>
        <end position="2470"/>
    </location>
</feature>
<protein>
    <submittedName>
        <fullName evidence="13">Mucin-5B-like</fullName>
    </submittedName>
</protein>
<feature type="disulfide bond" evidence="8">
    <location>
        <begin position="2432"/>
        <end position="2486"/>
    </location>
</feature>
<dbReference type="Pfam" id="PF25962">
    <property type="entry name" value="TIL_OTOGL_Mucin"/>
    <property type="match status" value="1"/>
</dbReference>
<evidence type="ECO:0000259" key="10">
    <source>
        <dbReference type="PROSITE" id="PS01225"/>
    </source>
</evidence>
<dbReference type="InterPro" id="IPR006207">
    <property type="entry name" value="Cys_knot_C"/>
</dbReference>
<dbReference type="GeneID" id="121402945"/>
<dbReference type="CDD" id="cd19941">
    <property type="entry name" value="TIL"/>
    <property type="match status" value="4"/>
</dbReference>
<dbReference type="InterPro" id="IPR050780">
    <property type="entry name" value="Mucin_vWF_Thrombospondin_sf"/>
</dbReference>
<dbReference type="Pfam" id="PF08742">
    <property type="entry name" value="C8"/>
    <property type="match status" value="4"/>
</dbReference>
<keyword evidence="6 8" id="KW-1015">Disulfide bond</keyword>
<dbReference type="KEGG" id="xla:121402945"/>
<evidence type="ECO:0000256" key="6">
    <source>
        <dbReference type="ARBA" id="ARBA00023157"/>
    </source>
</evidence>
<feature type="region of interest" description="Disordered" evidence="9">
    <location>
        <begin position="1942"/>
        <end position="2012"/>
    </location>
</feature>
<evidence type="ECO:0000256" key="7">
    <source>
        <dbReference type="ARBA" id="ARBA00023180"/>
    </source>
</evidence>
<dbReference type="Pfam" id="PF01826">
    <property type="entry name" value="TIL"/>
    <property type="match status" value="2"/>
</dbReference>
<feature type="compositionally biased region" description="Low complexity" evidence="9">
    <location>
        <begin position="1552"/>
        <end position="1598"/>
    </location>
</feature>
<feature type="region of interest" description="Disordered" evidence="9">
    <location>
        <begin position="1432"/>
        <end position="1451"/>
    </location>
</feature>
<evidence type="ECO:0000256" key="8">
    <source>
        <dbReference type="PROSITE-ProRule" id="PRU00039"/>
    </source>
</evidence>
<dbReference type="InterPro" id="IPR036084">
    <property type="entry name" value="Ser_inhib-like_sf"/>
</dbReference>
<proteinExistence type="predicted"/>
<feature type="domain" description="VWFD" evidence="11">
    <location>
        <begin position="2068"/>
        <end position="2253"/>
    </location>
</feature>
<dbReference type="InterPro" id="IPR001007">
    <property type="entry name" value="VWF_dom"/>
</dbReference>
<dbReference type="InterPro" id="IPR001846">
    <property type="entry name" value="VWF_type-D"/>
</dbReference>
<keyword evidence="2" id="KW-0964">Secreted</keyword>
<dbReference type="Pfam" id="PF00094">
    <property type="entry name" value="VWD"/>
    <property type="match status" value="4"/>
</dbReference>
<keyword evidence="5" id="KW-0186">Copper</keyword>
<feature type="disulfide bond" evidence="8">
    <location>
        <begin position="2436"/>
        <end position="2488"/>
    </location>
</feature>
<dbReference type="OrthoDB" id="160294at2759"/>
<feature type="compositionally biased region" description="Polar residues" evidence="9">
    <location>
        <begin position="1542"/>
        <end position="1551"/>
    </location>
</feature>
<evidence type="ECO:0000259" key="11">
    <source>
        <dbReference type="PROSITE" id="PS51233"/>
    </source>
</evidence>
<feature type="domain" description="VWFD" evidence="11">
    <location>
        <begin position="838"/>
        <end position="1007"/>
    </location>
</feature>
<evidence type="ECO:0000313" key="12">
    <source>
        <dbReference type="Proteomes" id="UP000186698"/>
    </source>
</evidence>
<dbReference type="RefSeq" id="XP_041445888.1">
    <property type="nucleotide sequence ID" value="XM_041589954.1"/>
</dbReference>
<dbReference type="PROSITE" id="PS01225">
    <property type="entry name" value="CTCK_2"/>
    <property type="match status" value="1"/>
</dbReference>